<protein>
    <submittedName>
        <fullName evidence="1 2">Uncharacterized protein</fullName>
    </submittedName>
</protein>
<reference evidence="1 3" key="1">
    <citation type="submission" date="2008-03" db="EMBL/GenBank/DDBJ databases">
        <title>Annotation of Ixodes scapularis.</title>
        <authorList>
            <consortium name="Ixodes scapularis Genome Project Consortium"/>
            <person name="Caler E."/>
            <person name="Hannick L.I."/>
            <person name="Bidwell S."/>
            <person name="Joardar V."/>
            <person name="Thiagarajan M."/>
            <person name="Amedeo P."/>
            <person name="Galinsky K.J."/>
            <person name="Schobel S."/>
            <person name="Inman J."/>
            <person name="Hostetler J."/>
            <person name="Miller J."/>
            <person name="Hammond M."/>
            <person name="Megy K."/>
            <person name="Lawson D."/>
            <person name="Kodira C."/>
            <person name="Sutton G."/>
            <person name="Meyer J."/>
            <person name="Hill C.A."/>
            <person name="Birren B."/>
            <person name="Nene V."/>
            <person name="Collins F."/>
            <person name="Alarcon-Chaidez F."/>
            <person name="Wikel S."/>
            <person name="Strausberg R."/>
        </authorList>
    </citation>
    <scope>NUCLEOTIDE SEQUENCE [LARGE SCALE GENOMIC DNA]</scope>
    <source>
        <strain evidence="3">Wikel</strain>
        <strain evidence="1">Wikel colony</strain>
    </source>
</reference>
<dbReference type="Proteomes" id="UP000001555">
    <property type="component" value="Unassembled WGS sequence"/>
</dbReference>
<reference evidence="2" key="2">
    <citation type="submission" date="2020-05" db="UniProtKB">
        <authorList>
            <consortium name="EnsemblMetazoa"/>
        </authorList>
    </citation>
    <scope>IDENTIFICATION</scope>
    <source>
        <strain evidence="2">wikel</strain>
    </source>
</reference>
<gene>
    <name evidence="1" type="ORF">IscW_ISCW005212</name>
</gene>
<sequence>MPFYVVRFFVETAPVAPYGLRRCRCIFWMPGTVMPVQQHKYSFLNYQWAFVPTLDGVSTTIGQRRERCAACHKLRVRQKTCSGIKDFESLGCNYQNVLYAKKHCGVYSPCHGQARGR</sequence>
<dbReference type="VEuPathDB" id="VectorBase:ISCI005212"/>
<dbReference type="HOGENOM" id="CLU_2087448_0_0_1"/>
<name>B7PE43_IXOSC</name>
<evidence type="ECO:0000313" key="2">
    <source>
        <dbReference type="EnsemblMetazoa" id="ISCW005212-PA"/>
    </source>
</evidence>
<proteinExistence type="predicted"/>
<dbReference type="EMBL" id="ABJB010784735">
    <property type="status" value="NOT_ANNOTATED_CDS"/>
    <property type="molecule type" value="Genomic_DNA"/>
</dbReference>
<dbReference type="EMBL" id="DS693582">
    <property type="protein sequence ID" value="EEC04865.1"/>
    <property type="molecule type" value="Genomic_DNA"/>
</dbReference>
<evidence type="ECO:0000313" key="1">
    <source>
        <dbReference type="EMBL" id="EEC04865.1"/>
    </source>
</evidence>
<organism>
    <name type="scientific">Ixodes scapularis</name>
    <name type="common">Black-legged tick</name>
    <name type="synonym">Deer tick</name>
    <dbReference type="NCBI Taxonomy" id="6945"/>
    <lineage>
        <taxon>Eukaryota</taxon>
        <taxon>Metazoa</taxon>
        <taxon>Ecdysozoa</taxon>
        <taxon>Arthropoda</taxon>
        <taxon>Chelicerata</taxon>
        <taxon>Arachnida</taxon>
        <taxon>Acari</taxon>
        <taxon>Parasitiformes</taxon>
        <taxon>Ixodida</taxon>
        <taxon>Ixodoidea</taxon>
        <taxon>Ixodidae</taxon>
        <taxon>Ixodinae</taxon>
        <taxon>Ixodes</taxon>
    </lineage>
</organism>
<dbReference type="PaxDb" id="6945-B7PE43"/>
<dbReference type="VEuPathDB" id="VectorBase:ISCW005212"/>
<keyword evidence="3" id="KW-1185">Reference proteome</keyword>
<dbReference type="EnsemblMetazoa" id="ISCW005212-RA">
    <property type="protein sequence ID" value="ISCW005212-PA"/>
    <property type="gene ID" value="ISCW005212"/>
</dbReference>
<dbReference type="AlphaFoldDB" id="B7PE43"/>
<dbReference type="InParanoid" id="B7PE43"/>
<evidence type="ECO:0000313" key="3">
    <source>
        <dbReference type="Proteomes" id="UP000001555"/>
    </source>
</evidence>
<accession>B7PE43</accession>